<evidence type="ECO:0000313" key="1">
    <source>
        <dbReference type="EMBL" id="MBB5729570.1"/>
    </source>
</evidence>
<dbReference type="AlphaFoldDB" id="A0A7W9BT14"/>
<accession>A0A7W9BT14</accession>
<dbReference type="OrthoDB" id="7565069at2"/>
<proteinExistence type="predicted"/>
<comment type="caution">
    <text evidence="1">The sequence shown here is derived from an EMBL/GenBank/DDBJ whole genome shotgun (WGS) entry which is preliminary data.</text>
</comment>
<name>A0A7W9BT14_9SPHN</name>
<reference evidence="1 2" key="1">
    <citation type="submission" date="2020-08" db="EMBL/GenBank/DDBJ databases">
        <title>Genomic Encyclopedia of Type Strains, Phase IV (KMG-IV): sequencing the most valuable type-strain genomes for metagenomic binning, comparative biology and taxonomic classification.</title>
        <authorList>
            <person name="Goeker M."/>
        </authorList>
    </citation>
    <scope>NUCLEOTIDE SEQUENCE [LARGE SCALE GENOMIC DNA]</scope>
    <source>
        <strain evidence="1 2">DSM 103336</strain>
    </source>
</reference>
<dbReference type="EMBL" id="JACIJR010000004">
    <property type="protein sequence ID" value="MBB5729570.1"/>
    <property type="molecule type" value="Genomic_DNA"/>
</dbReference>
<gene>
    <name evidence="1" type="ORF">FHS99_002055</name>
</gene>
<protein>
    <submittedName>
        <fullName evidence="1">Uncharacterized protein</fullName>
    </submittedName>
</protein>
<dbReference type="Proteomes" id="UP000546701">
    <property type="component" value="Unassembled WGS sequence"/>
</dbReference>
<dbReference type="RefSeq" id="WP_157175699.1">
    <property type="nucleotide sequence ID" value="NZ_BMJP01000001.1"/>
</dbReference>
<keyword evidence="2" id="KW-1185">Reference proteome</keyword>
<organism evidence="1 2">
    <name type="scientific">Sphingomonas prati</name>
    <dbReference type="NCBI Taxonomy" id="1843237"/>
    <lineage>
        <taxon>Bacteria</taxon>
        <taxon>Pseudomonadati</taxon>
        <taxon>Pseudomonadota</taxon>
        <taxon>Alphaproteobacteria</taxon>
        <taxon>Sphingomonadales</taxon>
        <taxon>Sphingomonadaceae</taxon>
        <taxon>Sphingomonas</taxon>
    </lineage>
</organism>
<sequence length="104" mass="11214">MTGHLRYVLLSSLGALLLGALLGLSTVNGLRERTLPTAPIYPRSSFAQDPVLAAEAPDCAGCTTYDEGYRWASAHAVDTADACFADDWAYQRGCMAYIDGRRPD</sequence>
<evidence type="ECO:0000313" key="2">
    <source>
        <dbReference type="Proteomes" id="UP000546701"/>
    </source>
</evidence>